<organism evidence="1 2">
    <name type="scientific">Favolaschia claudopus</name>
    <dbReference type="NCBI Taxonomy" id="2862362"/>
    <lineage>
        <taxon>Eukaryota</taxon>
        <taxon>Fungi</taxon>
        <taxon>Dikarya</taxon>
        <taxon>Basidiomycota</taxon>
        <taxon>Agaricomycotina</taxon>
        <taxon>Agaricomycetes</taxon>
        <taxon>Agaricomycetidae</taxon>
        <taxon>Agaricales</taxon>
        <taxon>Marasmiineae</taxon>
        <taxon>Mycenaceae</taxon>
        <taxon>Favolaschia</taxon>
    </lineage>
</organism>
<dbReference type="Proteomes" id="UP001362999">
    <property type="component" value="Unassembled WGS sequence"/>
</dbReference>
<dbReference type="AlphaFoldDB" id="A0AAV9ZA76"/>
<dbReference type="EMBL" id="JAWWNJ010000173">
    <property type="protein sequence ID" value="KAK6977061.1"/>
    <property type="molecule type" value="Genomic_DNA"/>
</dbReference>
<accession>A0AAV9ZA76</accession>
<name>A0AAV9ZA76_9AGAR</name>
<sequence>MAITIDSHLEFTEQTQALDPFPGYSGFRHIRTFCKDENTIYLVVVADENAINVIFQFHATADMNFLSGYGLFCAYPNLTFNNKSYTNPSAADSSGNGYNLKMLAKKLKRRGLEHRTRFVEHSQWETHVCGTEKNCPTTLRSMYDEAALFVPFESVRTKSWSPTMYDGKKRRSLEFGRSALVTGEHCEYQGYGVARPRLKIVLDDLMMSSRSVYRKARRP</sequence>
<evidence type="ECO:0008006" key="3">
    <source>
        <dbReference type="Google" id="ProtNLM"/>
    </source>
</evidence>
<comment type="caution">
    <text evidence="1">The sequence shown here is derived from an EMBL/GenBank/DDBJ whole genome shotgun (WGS) entry which is preliminary data.</text>
</comment>
<protein>
    <recommendedName>
        <fullName evidence="3">Transposase</fullName>
    </recommendedName>
</protein>
<evidence type="ECO:0000313" key="1">
    <source>
        <dbReference type="EMBL" id="KAK6977061.1"/>
    </source>
</evidence>
<gene>
    <name evidence="1" type="ORF">R3P38DRAFT_2810753</name>
</gene>
<proteinExistence type="predicted"/>
<evidence type="ECO:0000313" key="2">
    <source>
        <dbReference type="Proteomes" id="UP001362999"/>
    </source>
</evidence>
<reference evidence="1 2" key="1">
    <citation type="journal article" date="2024" name="J Genomics">
        <title>Draft genome sequencing and assembly of Favolaschia claudopus CIRM-BRFM 2984 isolated from oak limbs.</title>
        <authorList>
            <person name="Navarro D."/>
            <person name="Drula E."/>
            <person name="Chaduli D."/>
            <person name="Cazenave R."/>
            <person name="Ahrendt S."/>
            <person name="Wang J."/>
            <person name="Lipzen A."/>
            <person name="Daum C."/>
            <person name="Barry K."/>
            <person name="Grigoriev I.V."/>
            <person name="Favel A."/>
            <person name="Rosso M.N."/>
            <person name="Martin F."/>
        </authorList>
    </citation>
    <scope>NUCLEOTIDE SEQUENCE [LARGE SCALE GENOMIC DNA]</scope>
    <source>
        <strain evidence="1 2">CIRM-BRFM 2984</strain>
    </source>
</reference>
<keyword evidence="2" id="KW-1185">Reference proteome</keyword>